<protein>
    <submittedName>
        <fullName evidence="2">WD repeat-containing protein wrap73</fullName>
    </submittedName>
</protein>
<keyword evidence="3" id="KW-1185">Reference proteome</keyword>
<dbReference type="SMART" id="SM00320">
    <property type="entry name" value="WD40"/>
    <property type="match status" value="5"/>
</dbReference>
<name>A0ABR2KD96_9EUKA</name>
<dbReference type="SUPFAM" id="SSF50978">
    <property type="entry name" value="WD40 repeat-like"/>
    <property type="match status" value="1"/>
</dbReference>
<dbReference type="Pfam" id="PF00400">
    <property type="entry name" value="WD40"/>
    <property type="match status" value="1"/>
</dbReference>
<proteinExistence type="predicted"/>
<sequence>MLFQSPFTCDCWTRQHQAYTPNGKSLATVLNDFKVEIRESSNGNLLSTLRCIDKIDQIGWSPNGRHIFTAMYDRNAVHVFTPPTHPTQASARIDGGELGIENVMWSPNSQFLLVFGKNGVRVDVWDLKTCHLVGIPGIKDGRNGVGFSPNKRVFAYLTRRNGKDCLALHSTEDWQFTNLIELDTLDANDLKWSPDGVNVAIADCQIEHRVVVVNSETGQASTYEAYKGQKGVITLCWCMNSHLLAAGSGNDAIQILFTPEWRLLTELDHINLTRVSNADHYEEETPGRMIPAKFPIKNYDGSYSGINRIAWSRSGKFIASTTVTMKRTIFIWDLETLSLIHVFTFLTNVADFQWSPTDDNLAVCIGTDKLLNWKPTGFRISHAQEAAIQMHMVEWRSDGESLAAFDNAAGTCTLAYLLEDNE</sequence>
<evidence type="ECO:0000313" key="2">
    <source>
        <dbReference type="EMBL" id="KAK8889104.1"/>
    </source>
</evidence>
<evidence type="ECO:0000313" key="3">
    <source>
        <dbReference type="Proteomes" id="UP001470230"/>
    </source>
</evidence>
<dbReference type="InterPro" id="IPR015943">
    <property type="entry name" value="WD40/YVTN_repeat-like_dom_sf"/>
</dbReference>
<dbReference type="InterPro" id="IPR052778">
    <property type="entry name" value="Centrosome-WD_assoc"/>
</dbReference>
<dbReference type="PANTHER" id="PTHR16220:SF0">
    <property type="entry name" value="WD REPEAT-CONTAINING PROTEIN WRAP73"/>
    <property type="match status" value="1"/>
</dbReference>
<evidence type="ECO:0000259" key="1">
    <source>
        <dbReference type="Pfam" id="PF08662"/>
    </source>
</evidence>
<gene>
    <name evidence="2" type="ORF">M9Y10_033848</name>
</gene>
<dbReference type="InterPro" id="IPR001680">
    <property type="entry name" value="WD40_rpt"/>
</dbReference>
<dbReference type="PANTHER" id="PTHR16220">
    <property type="entry name" value="WD REPEAT PROTEIN 8-RELATED"/>
    <property type="match status" value="1"/>
</dbReference>
<dbReference type="Pfam" id="PF08662">
    <property type="entry name" value="eIF2A"/>
    <property type="match status" value="1"/>
</dbReference>
<dbReference type="EMBL" id="JAPFFF010000005">
    <property type="protein sequence ID" value="KAK8889104.1"/>
    <property type="molecule type" value="Genomic_DNA"/>
</dbReference>
<dbReference type="Proteomes" id="UP001470230">
    <property type="component" value="Unassembled WGS sequence"/>
</dbReference>
<comment type="caution">
    <text evidence="2">The sequence shown here is derived from an EMBL/GenBank/DDBJ whole genome shotgun (WGS) entry which is preliminary data.</text>
</comment>
<feature type="domain" description="Translation initiation factor beta propellor-like" evidence="1">
    <location>
        <begin position="99"/>
        <end position="210"/>
    </location>
</feature>
<organism evidence="2 3">
    <name type="scientific">Tritrichomonas musculus</name>
    <dbReference type="NCBI Taxonomy" id="1915356"/>
    <lineage>
        <taxon>Eukaryota</taxon>
        <taxon>Metamonada</taxon>
        <taxon>Parabasalia</taxon>
        <taxon>Tritrichomonadida</taxon>
        <taxon>Tritrichomonadidae</taxon>
        <taxon>Tritrichomonas</taxon>
    </lineage>
</organism>
<dbReference type="Gene3D" id="2.130.10.10">
    <property type="entry name" value="YVTN repeat-like/Quinoprotein amine dehydrogenase"/>
    <property type="match status" value="2"/>
</dbReference>
<dbReference type="InterPro" id="IPR036322">
    <property type="entry name" value="WD40_repeat_dom_sf"/>
</dbReference>
<accession>A0ABR2KD96</accession>
<dbReference type="InterPro" id="IPR013979">
    <property type="entry name" value="TIF_beta_prop-like"/>
</dbReference>
<reference evidence="2 3" key="1">
    <citation type="submission" date="2024-04" db="EMBL/GenBank/DDBJ databases">
        <title>Tritrichomonas musculus Genome.</title>
        <authorList>
            <person name="Alves-Ferreira E."/>
            <person name="Grigg M."/>
            <person name="Lorenzi H."/>
            <person name="Galac M."/>
        </authorList>
    </citation>
    <scope>NUCLEOTIDE SEQUENCE [LARGE SCALE GENOMIC DNA]</scope>
    <source>
        <strain evidence="2 3">EAF2021</strain>
    </source>
</reference>